<comment type="subcellular location">
    <subcellularLocation>
        <location evidence="1 16">Nucleus</location>
    </subcellularLocation>
</comment>
<evidence type="ECO:0000256" key="1">
    <source>
        <dbReference type="ARBA" id="ARBA00004123"/>
    </source>
</evidence>
<dbReference type="GO" id="GO:0006355">
    <property type="term" value="P:regulation of DNA-templated transcription"/>
    <property type="evidence" value="ECO:0007669"/>
    <property type="project" value="InterPro"/>
</dbReference>
<comment type="catalytic activity">
    <reaction evidence="14">
        <text>ATP + H2O = ADP + phosphate + H(+)</text>
        <dbReference type="Rhea" id="RHEA:13065"/>
        <dbReference type="ChEBI" id="CHEBI:15377"/>
        <dbReference type="ChEBI" id="CHEBI:15378"/>
        <dbReference type="ChEBI" id="CHEBI:30616"/>
        <dbReference type="ChEBI" id="CHEBI:43474"/>
        <dbReference type="ChEBI" id="CHEBI:456216"/>
        <dbReference type="EC" id="3.6.4.12"/>
    </reaction>
</comment>
<evidence type="ECO:0000256" key="3">
    <source>
        <dbReference type="ARBA" id="ARBA00012551"/>
    </source>
</evidence>
<dbReference type="CDD" id="cd17759">
    <property type="entry name" value="MCM8"/>
    <property type="match status" value="1"/>
</dbReference>
<dbReference type="PANTHER" id="PTHR11630:SF47">
    <property type="entry name" value="DNA HELICASE MCM8"/>
    <property type="match status" value="1"/>
</dbReference>
<dbReference type="PROSITE" id="PS01361">
    <property type="entry name" value="ZF_DOF_1"/>
    <property type="match status" value="1"/>
</dbReference>
<reference evidence="20 21" key="1">
    <citation type="submission" date="2020-08" db="EMBL/GenBank/DDBJ databases">
        <title>Plant Genome Project.</title>
        <authorList>
            <person name="Zhang R.-G."/>
        </authorList>
    </citation>
    <scope>NUCLEOTIDE SEQUENCE [LARGE SCALE GENOMIC DNA]</scope>
    <source>
        <tissue evidence="20">Rhizome</tissue>
    </source>
</reference>
<keyword evidence="9 16" id="KW-0238">DNA-binding</keyword>
<dbReference type="Gene3D" id="3.40.50.300">
    <property type="entry name" value="P-loop containing nucleotide triphosphate hydrolases"/>
    <property type="match status" value="1"/>
</dbReference>
<keyword evidence="8 17" id="KW-0067">ATP-binding</keyword>
<dbReference type="InterPro" id="IPR027417">
    <property type="entry name" value="P-loop_NTPase"/>
</dbReference>
<comment type="caution">
    <text evidence="20">The sequence shown here is derived from an EMBL/GenBank/DDBJ whole genome shotgun (WGS) entry which is preliminary data.</text>
</comment>
<evidence type="ECO:0000256" key="12">
    <source>
        <dbReference type="ARBA" id="ARBA00023254"/>
    </source>
</evidence>
<dbReference type="InterPro" id="IPR033762">
    <property type="entry name" value="MCM_OB"/>
</dbReference>
<dbReference type="PROSITE" id="PS50884">
    <property type="entry name" value="ZF_DOF_2"/>
    <property type="match status" value="1"/>
</dbReference>
<keyword evidence="16" id="KW-0479">Metal-binding</keyword>
<dbReference type="CDD" id="cd22247">
    <property type="entry name" value="MCM8_WHD"/>
    <property type="match status" value="1"/>
</dbReference>
<dbReference type="GO" id="GO:0005524">
    <property type="term" value="F:ATP binding"/>
    <property type="evidence" value="ECO:0007669"/>
    <property type="project" value="UniProtKB-KW"/>
</dbReference>
<keyword evidence="4 17" id="KW-0547">Nucleotide-binding</keyword>
<evidence type="ECO:0000256" key="8">
    <source>
        <dbReference type="ARBA" id="ARBA00022840"/>
    </source>
</evidence>
<evidence type="ECO:0000256" key="15">
    <source>
        <dbReference type="ARBA" id="ARBA00069556"/>
    </source>
</evidence>
<keyword evidence="12" id="KW-0469">Meiosis</keyword>
<keyword evidence="16" id="KW-0862">Zinc</keyword>
<dbReference type="InterPro" id="IPR001208">
    <property type="entry name" value="MCM_dom"/>
</dbReference>
<evidence type="ECO:0000256" key="11">
    <source>
        <dbReference type="ARBA" id="ARBA00023242"/>
    </source>
</evidence>
<dbReference type="Proteomes" id="UP000734854">
    <property type="component" value="Unassembled WGS sequence"/>
</dbReference>
<evidence type="ECO:0000256" key="5">
    <source>
        <dbReference type="ARBA" id="ARBA00022763"/>
    </source>
</evidence>
<keyword evidence="11 16" id="KW-0539">Nucleus</keyword>
<feature type="domain" description="Dof-type" evidence="19">
    <location>
        <begin position="957"/>
        <end position="1011"/>
    </location>
</feature>
<keyword evidence="16" id="KW-0863">Zinc-finger</keyword>
<evidence type="ECO:0000259" key="19">
    <source>
        <dbReference type="PROSITE" id="PS50884"/>
    </source>
</evidence>
<keyword evidence="6" id="KW-0378">Hydrolase</keyword>
<sequence>MFADGEKSIEQRCPSNLHSASSIWPSYFPQTEFALSDRRLKLVCQLADFFSTSQADHFLSQGTRIGFDLEYAHLCVQSYVKLLFANADLMVQDDCGVLSLPMDLQQLRKLCGVDEFYVILDEEPKEAILCMGAAVHMVLPMKKNNYFLEDIEKINIRLYNYPESMITLKNLKAAYIGKLVSVHGSVVKVSTVRPLVLQMDFACGKCGTVITRIFPDGKFSPPIVCSIQGCRSRSFSPVRSSAKPIDFQKIRIQELLTSSSHEEGRVPRTVDCELTDDLVDSCIPGDVITVIGIIKVINSYIDVGGGRSKNKHQGLYYLYLEAVSIRSLKSNNTADVQENNSKSGACMLSDFISFSPKDLEFVVKFFEEHGSDVFRTILHSLCPSIYGHELVKAGIVLSLFGGVQKHSRDKNKVPIRGDIHIIIVGDPGLGKSQLLQAAASVSPRGIYVCGNATTNAGLTVAVVKDPMTSDYAFEAGAMVLADRGLCCIDEFDKMSAEHQALLEAMEQQCVSVAKAGLVASLSARTSVLAAANPAGGHYKKVSPIFILTQCSRAKTVNENLRMSAALLSRFDLAFILLDKPDEQLDKRVSDHIMALHTRNMGPSTAKKQRMAPSDKNLESSILDGSLASRLRLNTVKDKDFVPLPVSLLRKYIAYARNFVFPRMSRPAAEILQNFYLRLRDRSTSADGTPITARQLESLVRLAEARARLDLREEITAEDAKDVVDIMKESLYDKYVDDHGFVDFGRSSGMSQQKEAKRFLSALNKQSELQQKDCFSISEIYSLADKISLRVPDIDTFVENLNSVGYLLKKGPKMYQCKCKRSCENSKTSDFFAMFCLHPTLIVNPPDQDAEHATFLLKRIRSVEIIFHHYHVKHEKIFSNTQTKTENVKVSLLGLDKNLSSPFSQVTNTSDMGEVMEESPSFKLFGALIVREHRRAEEKEDAVQRPAADESARRVAALPCPRCKSEETKFCYFNNYNVNQPRHLCKACRRYWTAGGAIRDVPAKATTRPRGGVVARAAQG</sequence>
<dbReference type="PANTHER" id="PTHR11630">
    <property type="entry name" value="DNA REPLICATION LICENSING FACTOR MCM FAMILY MEMBER"/>
    <property type="match status" value="1"/>
</dbReference>
<dbReference type="GO" id="GO:0003697">
    <property type="term" value="F:single-stranded DNA binding"/>
    <property type="evidence" value="ECO:0007669"/>
    <property type="project" value="TreeGrafter"/>
</dbReference>
<dbReference type="Pfam" id="PF02701">
    <property type="entry name" value="Zn_ribbon_Dof"/>
    <property type="match status" value="1"/>
</dbReference>
<evidence type="ECO:0000256" key="17">
    <source>
        <dbReference type="RuleBase" id="RU004070"/>
    </source>
</evidence>
<accession>A0A8J5FVG8</accession>
<evidence type="ECO:0000313" key="20">
    <source>
        <dbReference type="EMBL" id="KAG6492802.1"/>
    </source>
</evidence>
<keyword evidence="21" id="KW-1185">Reference proteome</keyword>
<dbReference type="InterPro" id="IPR041562">
    <property type="entry name" value="MCM_lid"/>
</dbReference>
<dbReference type="InterPro" id="IPR003593">
    <property type="entry name" value="AAA+_ATPase"/>
</dbReference>
<evidence type="ECO:0000256" key="7">
    <source>
        <dbReference type="ARBA" id="ARBA00022806"/>
    </source>
</evidence>
<protein>
    <recommendedName>
        <fullName evidence="15">Probable DNA helicase MCM8</fullName>
        <ecNumber evidence="3">3.6.4.12</ecNumber>
    </recommendedName>
    <alternativeName>
        <fullName evidence="13">Minichromosome maintenance 8</fullName>
    </alternativeName>
</protein>
<dbReference type="Gene3D" id="2.40.50.140">
    <property type="entry name" value="Nucleic acid-binding proteins"/>
    <property type="match status" value="1"/>
</dbReference>
<keyword evidence="5" id="KW-0227">DNA damage</keyword>
<evidence type="ECO:0000256" key="4">
    <source>
        <dbReference type="ARBA" id="ARBA00022741"/>
    </source>
</evidence>
<proteinExistence type="inferred from homology"/>
<dbReference type="GO" id="GO:0000724">
    <property type="term" value="P:double-strand break repair via homologous recombination"/>
    <property type="evidence" value="ECO:0007669"/>
    <property type="project" value="UniProtKB-ARBA"/>
</dbReference>
<dbReference type="Gene3D" id="2.20.28.10">
    <property type="match status" value="1"/>
</dbReference>
<dbReference type="SMART" id="SM00382">
    <property type="entry name" value="AAA"/>
    <property type="match status" value="1"/>
</dbReference>
<dbReference type="GO" id="GO:0016787">
    <property type="term" value="F:hydrolase activity"/>
    <property type="evidence" value="ECO:0007669"/>
    <property type="project" value="UniProtKB-KW"/>
</dbReference>
<evidence type="ECO:0000256" key="10">
    <source>
        <dbReference type="ARBA" id="ARBA00023204"/>
    </source>
</evidence>
<keyword evidence="10" id="KW-0234">DNA repair</keyword>
<evidence type="ECO:0000256" key="6">
    <source>
        <dbReference type="ARBA" id="ARBA00022801"/>
    </source>
</evidence>
<evidence type="ECO:0000259" key="18">
    <source>
        <dbReference type="PROSITE" id="PS50051"/>
    </source>
</evidence>
<organism evidence="20 21">
    <name type="scientific">Zingiber officinale</name>
    <name type="common">Ginger</name>
    <name type="synonym">Amomum zingiber</name>
    <dbReference type="NCBI Taxonomy" id="94328"/>
    <lineage>
        <taxon>Eukaryota</taxon>
        <taxon>Viridiplantae</taxon>
        <taxon>Streptophyta</taxon>
        <taxon>Embryophyta</taxon>
        <taxon>Tracheophyta</taxon>
        <taxon>Spermatophyta</taxon>
        <taxon>Magnoliopsida</taxon>
        <taxon>Liliopsida</taxon>
        <taxon>Zingiberales</taxon>
        <taxon>Zingiberaceae</taxon>
        <taxon>Zingiber</taxon>
    </lineage>
</organism>
<dbReference type="EC" id="3.6.4.12" evidence="3"/>
<dbReference type="PRINTS" id="PR01657">
    <property type="entry name" value="MCMFAMILY"/>
</dbReference>
<dbReference type="Pfam" id="PF25051">
    <property type="entry name" value="WHD_MCM8"/>
    <property type="match status" value="1"/>
</dbReference>
<dbReference type="InterPro" id="IPR031327">
    <property type="entry name" value="MCM"/>
</dbReference>
<name>A0A8J5FVG8_ZINOF</name>
<dbReference type="Pfam" id="PF17207">
    <property type="entry name" value="MCM_OB"/>
    <property type="match status" value="1"/>
</dbReference>
<dbReference type="SUPFAM" id="SSF50249">
    <property type="entry name" value="Nucleic acid-binding proteins"/>
    <property type="match status" value="1"/>
</dbReference>
<dbReference type="SMART" id="SM00350">
    <property type="entry name" value="MCM"/>
    <property type="match status" value="1"/>
</dbReference>
<dbReference type="InterPro" id="IPR056875">
    <property type="entry name" value="MCM8/REC_WHD"/>
</dbReference>
<dbReference type="GO" id="GO:0008270">
    <property type="term" value="F:zinc ion binding"/>
    <property type="evidence" value="ECO:0007669"/>
    <property type="project" value="UniProtKB-KW"/>
</dbReference>
<keyword evidence="7" id="KW-0347">Helicase</keyword>
<dbReference type="FunFam" id="2.20.28.10:FF:000007">
    <property type="entry name" value="DNA helicase MCM8 isoform X1"/>
    <property type="match status" value="1"/>
</dbReference>
<comment type="similarity">
    <text evidence="2 17">Belongs to the MCM family.</text>
</comment>
<dbReference type="InterPro" id="IPR003851">
    <property type="entry name" value="Znf_Dof"/>
</dbReference>
<dbReference type="SUPFAM" id="SSF52540">
    <property type="entry name" value="P-loop containing nucleoside triphosphate hydrolases"/>
    <property type="match status" value="1"/>
</dbReference>
<feature type="domain" description="MCM C-terminal AAA(+) ATPase" evidence="18">
    <location>
        <begin position="373"/>
        <end position="592"/>
    </location>
</feature>
<dbReference type="AlphaFoldDB" id="A0A8J5FVG8"/>
<dbReference type="Pfam" id="PF00493">
    <property type="entry name" value="MCM"/>
    <property type="match status" value="1"/>
</dbReference>
<dbReference type="InterPro" id="IPR012340">
    <property type="entry name" value="NA-bd_OB-fold"/>
</dbReference>
<dbReference type="GO" id="GO:0051321">
    <property type="term" value="P:meiotic cell cycle"/>
    <property type="evidence" value="ECO:0007669"/>
    <property type="project" value="UniProtKB-KW"/>
</dbReference>
<gene>
    <name evidence="20" type="ORF">ZIOFF_047769</name>
</gene>
<evidence type="ECO:0000256" key="2">
    <source>
        <dbReference type="ARBA" id="ARBA00008010"/>
    </source>
</evidence>
<dbReference type="GO" id="GO:0017116">
    <property type="term" value="F:single-stranded DNA helicase activity"/>
    <property type="evidence" value="ECO:0007669"/>
    <property type="project" value="TreeGrafter"/>
</dbReference>
<evidence type="ECO:0000256" key="16">
    <source>
        <dbReference type="PROSITE-ProRule" id="PRU00071"/>
    </source>
</evidence>
<evidence type="ECO:0000313" key="21">
    <source>
        <dbReference type="Proteomes" id="UP000734854"/>
    </source>
</evidence>
<dbReference type="EMBL" id="JACMSC010000013">
    <property type="protein sequence ID" value="KAG6492802.1"/>
    <property type="molecule type" value="Genomic_DNA"/>
</dbReference>
<dbReference type="GO" id="GO:0042555">
    <property type="term" value="C:MCM complex"/>
    <property type="evidence" value="ECO:0007669"/>
    <property type="project" value="TreeGrafter"/>
</dbReference>
<evidence type="ECO:0000256" key="13">
    <source>
        <dbReference type="ARBA" id="ARBA00042306"/>
    </source>
</evidence>
<evidence type="ECO:0000256" key="14">
    <source>
        <dbReference type="ARBA" id="ARBA00047995"/>
    </source>
</evidence>
<evidence type="ECO:0000256" key="9">
    <source>
        <dbReference type="ARBA" id="ARBA00023125"/>
    </source>
</evidence>
<dbReference type="Pfam" id="PF17855">
    <property type="entry name" value="MCM_lid"/>
    <property type="match status" value="1"/>
</dbReference>
<dbReference type="GO" id="GO:0005634">
    <property type="term" value="C:nucleus"/>
    <property type="evidence" value="ECO:0007669"/>
    <property type="project" value="UniProtKB-SubCell"/>
</dbReference>
<dbReference type="PROSITE" id="PS50051">
    <property type="entry name" value="MCM_2"/>
    <property type="match status" value="1"/>
</dbReference>